<dbReference type="InterPro" id="IPR019587">
    <property type="entry name" value="Polyketide_cyclase/dehydratase"/>
</dbReference>
<organism evidence="2 3">
    <name type="scientific">Noviherbaspirillum pedocola</name>
    <dbReference type="NCBI Taxonomy" id="2801341"/>
    <lineage>
        <taxon>Bacteria</taxon>
        <taxon>Pseudomonadati</taxon>
        <taxon>Pseudomonadota</taxon>
        <taxon>Betaproteobacteria</taxon>
        <taxon>Burkholderiales</taxon>
        <taxon>Oxalobacteraceae</taxon>
        <taxon>Noviherbaspirillum</taxon>
    </lineage>
</organism>
<evidence type="ECO:0000313" key="2">
    <source>
        <dbReference type="EMBL" id="MBK4738975.1"/>
    </source>
</evidence>
<proteinExistence type="predicted"/>
<gene>
    <name evidence="2" type="ORF">JJB74_30545</name>
</gene>
<protein>
    <submittedName>
        <fullName evidence="2">SRPBCC family protein</fullName>
    </submittedName>
</protein>
<dbReference type="EMBL" id="JAEPBG010000032">
    <property type="protein sequence ID" value="MBK4738975.1"/>
    <property type="molecule type" value="Genomic_DNA"/>
</dbReference>
<feature type="chain" id="PRO_5037898140" evidence="1">
    <location>
        <begin position="21"/>
        <end position="197"/>
    </location>
</feature>
<name>A0A934SYN9_9BURK</name>
<dbReference type="Pfam" id="PF10604">
    <property type="entry name" value="Polyketide_cyc2"/>
    <property type="match status" value="1"/>
</dbReference>
<sequence>MRKLTPLLFTLLAASWAALGQQPGDSDIRVAVSRSGSAINIHVEMHVDARPSQVWQVLTDYDHMAQFSPGLEKSRAVPLGPNRLRVEQSGAVRFAFFPIPYQSVREVDLDPYREVRSRAVAGTIRSGTAVTRLIERDGGTDIDYTSTSVPAVRLPFGLGMGMVADRTRDQFAHLRAEIYRRMRAPQSAPVTDTGPSR</sequence>
<accession>A0A934SYN9</accession>
<feature type="signal peptide" evidence="1">
    <location>
        <begin position="1"/>
        <end position="20"/>
    </location>
</feature>
<keyword evidence="1" id="KW-0732">Signal</keyword>
<dbReference type="Proteomes" id="UP000622890">
    <property type="component" value="Unassembled WGS sequence"/>
</dbReference>
<keyword evidence="3" id="KW-1185">Reference proteome</keyword>
<dbReference type="InterPro" id="IPR023393">
    <property type="entry name" value="START-like_dom_sf"/>
</dbReference>
<evidence type="ECO:0000256" key="1">
    <source>
        <dbReference type="SAM" id="SignalP"/>
    </source>
</evidence>
<evidence type="ECO:0000313" key="3">
    <source>
        <dbReference type="Proteomes" id="UP000622890"/>
    </source>
</evidence>
<dbReference type="RefSeq" id="WP_200598345.1">
    <property type="nucleotide sequence ID" value="NZ_JAEPBG010000032.1"/>
</dbReference>
<reference evidence="2" key="1">
    <citation type="submission" date="2021-01" db="EMBL/GenBank/DDBJ databases">
        <title>Genome sequence of strain Noviherbaspirillum sp. DKR-6.</title>
        <authorList>
            <person name="Chaudhary D.K."/>
        </authorList>
    </citation>
    <scope>NUCLEOTIDE SEQUENCE</scope>
    <source>
        <strain evidence="2">DKR-6</strain>
    </source>
</reference>
<dbReference type="Gene3D" id="3.30.530.20">
    <property type="match status" value="1"/>
</dbReference>
<dbReference type="SUPFAM" id="SSF55961">
    <property type="entry name" value="Bet v1-like"/>
    <property type="match status" value="1"/>
</dbReference>
<comment type="caution">
    <text evidence="2">The sequence shown here is derived from an EMBL/GenBank/DDBJ whole genome shotgun (WGS) entry which is preliminary data.</text>
</comment>
<dbReference type="AlphaFoldDB" id="A0A934SYN9"/>